<reference evidence="1 2" key="1">
    <citation type="submission" date="2018-08" db="EMBL/GenBank/DDBJ databases">
        <title>Genome Lactobacillus garii FI11369.</title>
        <authorList>
            <person name="Diaz M."/>
            <person name="Narbad A."/>
        </authorList>
    </citation>
    <scope>NUCLEOTIDE SEQUENCE [LARGE SCALE GENOMIC DNA]</scope>
    <source>
        <strain evidence="1 2">FI11369</strain>
    </source>
</reference>
<dbReference type="Proteomes" id="UP000283633">
    <property type="component" value="Unassembled WGS sequence"/>
</dbReference>
<protein>
    <submittedName>
        <fullName evidence="1">HD domain-containing protein</fullName>
    </submittedName>
</protein>
<dbReference type="OrthoDB" id="9812744at2"/>
<dbReference type="SUPFAM" id="SSF109604">
    <property type="entry name" value="HD-domain/PDEase-like"/>
    <property type="match status" value="1"/>
</dbReference>
<keyword evidence="2" id="KW-1185">Reference proteome</keyword>
<evidence type="ECO:0000313" key="1">
    <source>
        <dbReference type="EMBL" id="RRK11768.1"/>
    </source>
</evidence>
<dbReference type="InterPro" id="IPR003607">
    <property type="entry name" value="HD/PDEase_dom"/>
</dbReference>
<dbReference type="Pfam" id="PF12917">
    <property type="entry name" value="YfbR-like"/>
    <property type="match status" value="1"/>
</dbReference>
<dbReference type="RefSeq" id="WP_125070454.1">
    <property type="nucleotide sequence ID" value="NZ_QWZQ01000001.1"/>
</dbReference>
<dbReference type="EMBL" id="QWZQ01000001">
    <property type="protein sequence ID" value="RRK11768.1"/>
    <property type="molecule type" value="Genomic_DNA"/>
</dbReference>
<dbReference type="Gene3D" id="1.10.3210.10">
    <property type="entry name" value="Hypothetical protein af1432"/>
    <property type="match status" value="1"/>
</dbReference>
<name>A0A426DAV7_9LACO</name>
<accession>A0A426DAV7</accession>
<comment type="caution">
    <text evidence="1">The sequence shown here is derived from an EMBL/GenBank/DDBJ whole genome shotgun (WGS) entry which is preliminary data.</text>
</comment>
<sequence length="215" mass="24593">MGMHQYLQSLSNLETIQRAPGFFKYQNHSVAAHSFKVAETAQFLGDVEENAGQTVNWRALYEKALNHDYNERFIGDIKTPVKYATPTLRTMLADVEHELSQNFVHNEIPAEFQAAYSRRLSEGKDDTLEGQILSVADKIDLLYESFGEIQKGNPEVVFTDIYRESLKTIVSFKRMASVQYFLKAVLPEMLAEPFTNQDHLQALTKQILRPTQQSD</sequence>
<gene>
    <name evidence="1" type="ORF">D1831_00065</name>
</gene>
<evidence type="ECO:0000313" key="2">
    <source>
        <dbReference type="Proteomes" id="UP000283633"/>
    </source>
</evidence>
<proteinExistence type="predicted"/>
<dbReference type="CDD" id="cd00077">
    <property type="entry name" value="HDc"/>
    <property type="match status" value="1"/>
</dbReference>
<organism evidence="1 2">
    <name type="scientific">Lactiplantibacillus garii</name>
    <dbReference type="NCBI Taxonomy" id="2306423"/>
    <lineage>
        <taxon>Bacteria</taxon>
        <taxon>Bacillati</taxon>
        <taxon>Bacillota</taxon>
        <taxon>Bacilli</taxon>
        <taxon>Lactobacillales</taxon>
        <taxon>Lactobacillaceae</taxon>
        <taxon>Lactiplantibacillus</taxon>
    </lineage>
</organism>
<dbReference type="AlphaFoldDB" id="A0A426DAV7"/>